<dbReference type="Proteomes" id="UP001500218">
    <property type="component" value="Unassembled WGS sequence"/>
</dbReference>
<comment type="caution">
    <text evidence="2">The sequence shown here is derived from an EMBL/GenBank/DDBJ whole genome shotgun (WGS) entry which is preliminary data.</text>
</comment>
<proteinExistence type="predicted"/>
<evidence type="ECO:0000313" key="3">
    <source>
        <dbReference type="Proteomes" id="UP001500218"/>
    </source>
</evidence>
<sequence>MPWWFVRFRNPDHHLRLRLDLPTSDDFGAAAALVSGWADQLHAAGLLKDVRYCTSYPETGRWGSGPALAAVEEVFRADSAAVQTQLQQPRTPSRRALMAATCASIAVGYFGSAEDGMRWLIDNVPAAAPGPIDRTLLNEAVVLADPNDEWAALRAAPGGPAIVAAWAPRDAALAAYNRHMVGPHTIGVDSDDVAGSLLHLHHARAYRIDFDDEAIALYLARSAAKRWIARRGAS</sequence>
<dbReference type="NCBIfam" id="TIGR03891">
    <property type="entry name" value="thiopep_ocin"/>
    <property type="match status" value="1"/>
</dbReference>
<dbReference type="EMBL" id="BAAALT010000136">
    <property type="protein sequence ID" value="GAA1815481.1"/>
    <property type="molecule type" value="Genomic_DNA"/>
</dbReference>
<keyword evidence="3" id="KW-1185">Reference proteome</keyword>
<evidence type="ECO:0000313" key="2">
    <source>
        <dbReference type="EMBL" id="GAA1815481.1"/>
    </source>
</evidence>
<organism evidence="2 3">
    <name type="scientific">Luedemannella flava</name>
    <dbReference type="NCBI Taxonomy" id="349316"/>
    <lineage>
        <taxon>Bacteria</taxon>
        <taxon>Bacillati</taxon>
        <taxon>Actinomycetota</taxon>
        <taxon>Actinomycetes</taxon>
        <taxon>Micromonosporales</taxon>
        <taxon>Micromonosporaceae</taxon>
        <taxon>Luedemannella</taxon>
    </lineage>
</organism>
<gene>
    <name evidence="2" type="ORF">GCM10009682_40490</name>
</gene>
<reference evidence="3" key="1">
    <citation type="journal article" date="2019" name="Int. J. Syst. Evol. Microbiol.">
        <title>The Global Catalogue of Microorganisms (GCM) 10K type strain sequencing project: providing services to taxonomists for standard genome sequencing and annotation.</title>
        <authorList>
            <consortium name="The Broad Institute Genomics Platform"/>
            <consortium name="The Broad Institute Genome Sequencing Center for Infectious Disease"/>
            <person name="Wu L."/>
            <person name="Ma J."/>
        </authorList>
    </citation>
    <scope>NUCLEOTIDE SEQUENCE [LARGE SCALE GENOMIC DNA]</scope>
    <source>
        <strain evidence="3">JCM 13250</strain>
    </source>
</reference>
<evidence type="ECO:0000259" key="1">
    <source>
        <dbReference type="Pfam" id="PF14028"/>
    </source>
</evidence>
<protein>
    <recommendedName>
        <fullName evidence="1">Thiopeptide-type bacteriocin biosynthesis domain-containing protein</fullName>
    </recommendedName>
</protein>
<name>A0ABP4YM11_9ACTN</name>
<feature type="domain" description="Thiopeptide-type bacteriocin biosynthesis" evidence="1">
    <location>
        <begin position="3"/>
        <end position="223"/>
    </location>
</feature>
<accession>A0ABP4YM11</accession>
<dbReference type="Pfam" id="PF14028">
    <property type="entry name" value="Lant_dehydr_C"/>
    <property type="match status" value="1"/>
</dbReference>
<dbReference type="InterPro" id="IPR023809">
    <property type="entry name" value="Thiopep_bacteriocin_synth_dom"/>
</dbReference>